<reference evidence="4" key="1">
    <citation type="submission" date="2025-08" db="UniProtKB">
        <authorList>
            <consortium name="Ensembl"/>
        </authorList>
    </citation>
    <scope>IDENTIFICATION</scope>
</reference>
<protein>
    <recommendedName>
        <fullName evidence="3">Ig-like domain-containing protein</fullName>
    </recommendedName>
</protein>
<dbReference type="InterPro" id="IPR050380">
    <property type="entry name" value="Immune_Resp_Modulators"/>
</dbReference>
<dbReference type="PANTHER" id="PTHR23411">
    <property type="entry name" value="TAPASIN"/>
    <property type="match status" value="1"/>
</dbReference>
<reference evidence="4" key="2">
    <citation type="submission" date="2025-09" db="UniProtKB">
        <authorList>
            <consortium name="Ensembl"/>
        </authorList>
    </citation>
    <scope>IDENTIFICATION</scope>
</reference>
<evidence type="ECO:0000259" key="3">
    <source>
        <dbReference type="PROSITE" id="PS50835"/>
    </source>
</evidence>
<feature type="domain" description="Ig-like" evidence="3">
    <location>
        <begin position="45"/>
        <end position="141"/>
    </location>
</feature>
<dbReference type="Proteomes" id="UP000694541">
    <property type="component" value="Unplaced"/>
</dbReference>
<dbReference type="Pfam" id="PF07654">
    <property type="entry name" value="C1-set"/>
    <property type="match status" value="1"/>
</dbReference>
<dbReference type="SMART" id="SM00407">
    <property type="entry name" value="IGc1"/>
    <property type="match status" value="1"/>
</dbReference>
<dbReference type="InterPro" id="IPR036179">
    <property type="entry name" value="Ig-like_dom_sf"/>
</dbReference>
<dbReference type="Ensembl" id="ENSANIT00000008470.1">
    <property type="protein sequence ID" value="ENSANIP00000008187.1"/>
    <property type="gene ID" value="ENSANIG00000005533.1"/>
</dbReference>
<dbReference type="SUPFAM" id="SSF48726">
    <property type="entry name" value="Immunoglobulin"/>
    <property type="match status" value="1"/>
</dbReference>
<dbReference type="InterPro" id="IPR007110">
    <property type="entry name" value="Ig-like_dom"/>
</dbReference>
<keyword evidence="1" id="KW-0393">Immunoglobulin domain</keyword>
<feature type="region of interest" description="Disordered" evidence="2">
    <location>
        <begin position="1"/>
        <end position="23"/>
    </location>
</feature>
<dbReference type="PROSITE" id="PS00290">
    <property type="entry name" value="IG_MHC"/>
    <property type="match status" value="1"/>
</dbReference>
<evidence type="ECO:0000256" key="1">
    <source>
        <dbReference type="ARBA" id="ARBA00023319"/>
    </source>
</evidence>
<dbReference type="Gene3D" id="2.60.40.10">
    <property type="entry name" value="Immunoglobulins"/>
    <property type="match status" value="1"/>
</dbReference>
<keyword evidence="5" id="KW-1185">Reference proteome</keyword>
<evidence type="ECO:0000313" key="5">
    <source>
        <dbReference type="Proteomes" id="UP000694541"/>
    </source>
</evidence>
<sequence>MQSPRFFAKPRATGLQSPSSPIAPPLCQPPLSSPVLFAGRNAKAPSIYIFSPPSEQLTMQESATITCLVKGFNPPDLFVRWLRNGEPLPAGDYITMPPVAESQPAVSYFTYSSLTVSGEDWRAGNVFTCLVGHEQIPLQVAVRLLH</sequence>
<evidence type="ECO:0000313" key="4">
    <source>
        <dbReference type="Ensembl" id="ENSANIP00000008187.1"/>
    </source>
</evidence>
<name>A0A8B9MIK0_9AVES</name>
<dbReference type="AlphaFoldDB" id="A0A8B9MIK0"/>
<evidence type="ECO:0000256" key="2">
    <source>
        <dbReference type="SAM" id="MobiDB-lite"/>
    </source>
</evidence>
<dbReference type="InterPro" id="IPR003597">
    <property type="entry name" value="Ig_C1-set"/>
</dbReference>
<dbReference type="PROSITE" id="PS50835">
    <property type="entry name" value="IG_LIKE"/>
    <property type="match status" value="1"/>
</dbReference>
<dbReference type="CDD" id="cd05768">
    <property type="entry name" value="IgC1_CH3_IgAGD_CH4_IgAEM"/>
    <property type="match status" value="1"/>
</dbReference>
<dbReference type="FunFam" id="2.60.40.10:FF:000463">
    <property type="entry name" value="Immunoglobulin heavy constant gamma 1"/>
    <property type="match status" value="1"/>
</dbReference>
<organism evidence="4 5">
    <name type="scientific">Accipiter nisus</name>
    <name type="common">Eurasian sparrowhawk</name>
    <dbReference type="NCBI Taxonomy" id="211598"/>
    <lineage>
        <taxon>Eukaryota</taxon>
        <taxon>Metazoa</taxon>
        <taxon>Chordata</taxon>
        <taxon>Craniata</taxon>
        <taxon>Vertebrata</taxon>
        <taxon>Euteleostomi</taxon>
        <taxon>Archelosauria</taxon>
        <taxon>Archosauria</taxon>
        <taxon>Dinosauria</taxon>
        <taxon>Saurischia</taxon>
        <taxon>Theropoda</taxon>
        <taxon>Coelurosauria</taxon>
        <taxon>Aves</taxon>
        <taxon>Neognathae</taxon>
        <taxon>Neoaves</taxon>
        <taxon>Telluraves</taxon>
        <taxon>Accipitrimorphae</taxon>
        <taxon>Accipitriformes</taxon>
        <taxon>Accipitridae</taxon>
        <taxon>Accipitrinae</taxon>
        <taxon>Accipiter</taxon>
    </lineage>
</organism>
<proteinExistence type="predicted"/>
<dbReference type="InterPro" id="IPR013783">
    <property type="entry name" value="Ig-like_fold"/>
</dbReference>
<accession>A0A8B9MIK0</accession>
<dbReference type="InterPro" id="IPR003006">
    <property type="entry name" value="Ig/MHC_CS"/>
</dbReference>